<evidence type="ECO:0000259" key="2">
    <source>
        <dbReference type="Pfam" id="PF08327"/>
    </source>
</evidence>
<comment type="caution">
    <text evidence="3">The sequence shown here is derived from an EMBL/GenBank/DDBJ whole genome shotgun (WGS) entry which is preliminary data.</text>
</comment>
<dbReference type="EMBL" id="SSSM01000001">
    <property type="protein sequence ID" value="THG32994.1"/>
    <property type="molecule type" value="Genomic_DNA"/>
</dbReference>
<dbReference type="SUPFAM" id="SSF55961">
    <property type="entry name" value="Bet v1-like"/>
    <property type="match status" value="1"/>
</dbReference>
<proteinExistence type="inferred from homology"/>
<dbReference type="RefSeq" id="WP_136425775.1">
    <property type="nucleotide sequence ID" value="NZ_SSSM01000001.1"/>
</dbReference>
<name>A0A4S4FRJ7_9MICO</name>
<dbReference type="InterPro" id="IPR013538">
    <property type="entry name" value="ASHA1/2-like_C"/>
</dbReference>
<feature type="domain" description="Activator of Hsp90 ATPase homologue 1/2-like C-terminal" evidence="2">
    <location>
        <begin position="30"/>
        <end position="167"/>
    </location>
</feature>
<evidence type="ECO:0000313" key="4">
    <source>
        <dbReference type="Proteomes" id="UP000309133"/>
    </source>
</evidence>
<gene>
    <name evidence="3" type="ORF">E6C64_01095</name>
</gene>
<dbReference type="InterPro" id="IPR023393">
    <property type="entry name" value="START-like_dom_sf"/>
</dbReference>
<accession>A0A4S4FRJ7</accession>
<comment type="similarity">
    <text evidence="1">Belongs to the AHA1 family.</text>
</comment>
<protein>
    <recommendedName>
        <fullName evidence="2">Activator of Hsp90 ATPase homologue 1/2-like C-terminal domain-containing protein</fullName>
    </recommendedName>
</protein>
<reference evidence="3 4" key="1">
    <citation type="submission" date="2019-04" db="EMBL/GenBank/DDBJ databases">
        <authorList>
            <person name="Jiang L."/>
        </authorList>
    </citation>
    <scope>NUCLEOTIDE SEQUENCE [LARGE SCALE GENOMIC DNA]</scope>
    <source>
        <strain evidence="3 4">YIM 131853</strain>
    </source>
</reference>
<dbReference type="Pfam" id="PF08327">
    <property type="entry name" value="AHSA1"/>
    <property type="match status" value="1"/>
</dbReference>
<evidence type="ECO:0000256" key="1">
    <source>
        <dbReference type="ARBA" id="ARBA00006817"/>
    </source>
</evidence>
<dbReference type="Gene3D" id="3.30.530.20">
    <property type="match status" value="1"/>
</dbReference>
<dbReference type="AlphaFoldDB" id="A0A4S4FRJ7"/>
<evidence type="ECO:0000313" key="3">
    <source>
        <dbReference type="EMBL" id="THG32994.1"/>
    </source>
</evidence>
<dbReference type="OrthoDB" id="9803476at2"/>
<keyword evidence="4" id="KW-1185">Reference proteome</keyword>
<sequence length="174" mass="18846">MTDGAAAVDPDTDPSDVRHETFTVRRRLAAPRARVFAAFGDADIRRRWFRLPGAGASYDHTFEVGSGERAHSTFTIPDGRIERLAYRSQYADILPGVRLVFSYESIINDVVHWAALATVLLADDAEGTALTWTEQVAFLVRTGDGSADLPHLRGGTTLRLNGLAAVVESAPHGG</sequence>
<dbReference type="Proteomes" id="UP000309133">
    <property type="component" value="Unassembled WGS sequence"/>
</dbReference>
<organism evidence="3 4">
    <name type="scientific">Naasia lichenicola</name>
    <dbReference type="NCBI Taxonomy" id="2565933"/>
    <lineage>
        <taxon>Bacteria</taxon>
        <taxon>Bacillati</taxon>
        <taxon>Actinomycetota</taxon>
        <taxon>Actinomycetes</taxon>
        <taxon>Micrococcales</taxon>
        <taxon>Microbacteriaceae</taxon>
        <taxon>Naasia</taxon>
    </lineage>
</organism>